<dbReference type="RefSeq" id="WP_091463951.1">
    <property type="nucleotide sequence ID" value="NZ_FOEI01000001.1"/>
</dbReference>
<dbReference type="Proteomes" id="UP000198648">
    <property type="component" value="Unassembled WGS sequence"/>
</dbReference>
<evidence type="ECO:0008006" key="3">
    <source>
        <dbReference type="Google" id="ProtNLM"/>
    </source>
</evidence>
<accession>A0A1H8YTM3</accession>
<evidence type="ECO:0000313" key="2">
    <source>
        <dbReference type="Proteomes" id="UP000198648"/>
    </source>
</evidence>
<organism evidence="1 2">
    <name type="scientific">Flavobacterium urocaniciphilum</name>
    <dbReference type="NCBI Taxonomy" id="1299341"/>
    <lineage>
        <taxon>Bacteria</taxon>
        <taxon>Pseudomonadati</taxon>
        <taxon>Bacteroidota</taxon>
        <taxon>Flavobacteriia</taxon>
        <taxon>Flavobacteriales</taxon>
        <taxon>Flavobacteriaceae</taxon>
        <taxon>Flavobacterium</taxon>
    </lineage>
</organism>
<dbReference type="OrthoDB" id="1147123at2"/>
<keyword evidence="2" id="KW-1185">Reference proteome</keyword>
<protein>
    <recommendedName>
        <fullName evidence="3">YD repeat-containing protein</fullName>
    </recommendedName>
</protein>
<dbReference type="EMBL" id="FOEI01000001">
    <property type="protein sequence ID" value="SEP55555.1"/>
    <property type="molecule type" value="Genomic_DNA"/>
</dbReference>
<evidence type="ECO:0000313" key="1">
    <source>
        <dbReference type="EMBL" id="SEP55555.1"/>
    </source>
</evidence>
<dbReference type="AlphaFoldDB" id="A0A1H8YTM3"/>
<reference evidence="1 2" key="1">
    <citation type="submission" date="2016-10" db="EMBL/GenBank/DDBJ databases">
        <authorList>
            <person name="de Groot N.N."/>
        </authorList>
    </citation>
    <scope>NUCLEOTIDE SEQUENCE [LARGE SCALE GENOMIC DNA]</scope>
    <source>
        <strain evidence="1 2">DSM 27078</strain>
    </source>
</reference>
<gene>
    <name evidence="1" type="ORF">SAMN05444005_101212</name>
</gene>
<proteinExistence type="predicted"/>
<sequence>MFKKIVIIIFVLFQFQAWSQNNKFIGNIKTIKEKLIYLDSERKPKLNEPCLDCDNDSYYQYGTSIEPSLNEHTEIFDEQWIAAPFSNYKNKVIIFSKENLKTEEILFEHTKKVRAKVQYNYNDANQKISEVLYNRYLGHSIKNLNYDKSNNLKTEFYTTDNYSVFKNYFYENNVKVKTEIYNQSGFKNQIIHKETDSLGFRIQENYRISDKIDNYKFNKFDLYLKNTFDKNNNLLITNYYQLDSLKLVNTLSSFYKNGLIIKELRKQKKKINIDTIEYSDDITYYEYDIDNHLIKKERFINGKSFQKTTYKYSNNLLNEVLSNKWCEKEYKINFKYKFDKKGNCVKEYKFVNDKPAYLLKRKIQYYN</sequence>
<dbReference type="STRING" id="1299341.SAMN05444005_101212"/>
<name>A0A1H8YTM3_9FLAO</name>